<dbReference type="Gene3D" id="1.10.530.10">
    <property type="match status" value="1"/>
</dbReference>
<name>A0A198UJX4_MORCA</name>
<dbReference type="AlphaFoldDB" id="A0A198UJX4"/>
<keyword evidence="2" id="KW-1185">Reference proteome</keyword>
<dbReference type="InterPro" id="IPR023346">
    <property type="entry name" value="Lysozyme-like_dom_sf"/>
</dbReference>
<dbReference type="PATRIC" id="fig|480.237.peg.1378"/>
<reference evidence="1 2" key="1">
    <citation type="journal article" date="2016" name="Genome Biol. Evol.">
        <title>Comparative Genomic Analyses of the Moraxella catarrhalis Serosensitive and Seroresistant Lineages Demonstrate Their Independent Evolution.</title>
        <authorList>
            <person name="Earl J.P."/>
            <person name="de Vries S.P."/>
            <person name="Ahmed A."/>
            <person name="Powell E."/>
            <person name="Schultz M.P."/>
            <person name="Hermans P.W."/>
            <person name="Hill D.J."/>
            <person name="Zhou Z."/>
            <person name="Constantinidou C.I."/>
            <person name="Hu F.Z."/>
            <person name="Bootsma H.J."/>
            <person name="Ehrlich G.D."/>
        </authorList>
    </citation>
    <scope>NUCLEOTIDE SEQUENCE [LARGE SCALE GENOMIC DNA]</scope>
    <source>
        <strain evidence="1 2">Z7542</strain>
    </source>
</reference>
<dbReference type="CDD" id="cd00254">
    <property type="entry name" value="LT-like"/>
    <property type="match status" value="1"/>
</dbReference>
<dbReference type="Proteomes" id="UP000078228">
    <property type="component" value="Unassembled WGS sequence"/>
</dbReference>
<dbReference type="SUPFAM" id="SSF53955">
    <property type="entry name" value="Lysozyme-like"/>
    <property type="match status" value="1"/>
</dbReference>
<accession>A0A198UJX4</accession>
<proteinExistence type="predicted"/>
<evidence type="ECO:0000313" key="1">
    <source>
        <dbReference type="EMBL" id="OAU96696.1"/>
    </source>
</evidence>
<gene>
    <name evidence="1" type="ORF">AO384_0857</name>
</gene>
<organism evidence="1 2">
    <name type="scientific">Moraxella catarrhalis</name>
    <name type="common">Branhamella catarrhalis</name>
    <dbReference type="NCBI Taxonomy" id="480"/>
    <lineage>
        <taxon>Bacteria</taxon>
        <taxon>Pseudomonadati</taxon>
        <taxon>Pseudomonadota</taxon>
        <taxon>Gammaproteobacteria</taxon>
        <taxon>Moraxellales</taxon>
        <taxon>Moraxellaceae</taxon>
        <taxon>Moraxella</taxon>
    </lineage>
</organism>
<evidence type="ECO:0008006" key="3">
    <source>
        <dbReference type="Google" id="ProtNLM"/>
    </source>
</evidence>
<sequence>MFNGDITQALQAYNWGQRNLREHLKGKKSMPKETRDYVPHIENWAKYYR</sequence>
<comment type="caution">
    <text evidence="1">The sequence shown here is derived from an EMBL/GenBank/DDBJ whole genome shotgun (WGS) entry which is preliminary data.</text>
</comment>
<protein>
    <recommendedName>
        <fullName evidence="3">Transglycosylase SLT domain-containing protein</fullName>
    </recommendedName>
</protein>
<evidence type="ECO:0000313" key="2">
    <source>
        <dbReference type="Proteomes" id="UP000078228"/>
    </source>
</evidence>
<dbReference type="EMBL" id="LXHC01000016">
    <property type="protein sequence ID" value="OAU96696.1"/>
    <property type="molecule type" value="Genomic_DNA"/>
</dbReference>